<dbReference type="OrthoDB" id="4456959at2759"/>
<evidence type="ECO:0000256" key="1">
    <source>
        <dbReference type="SAM" id="MobiDB-lite"/>
    </source>
</evidence>
<organism evidence="2 3">
    <name type="scientific">Gymnopus androsaceus JB14</name>
    <dbReference type="NCBI Taxonomy" id="1447944"/>
    <lineage>
        <taxon>Eukaryota</taxon>
        <taxon>Fungi</taxon>
        <taxon>Dikarya</taxon>
        <taxon>Basidiomycota</taxon>
        <taxon>Agaricomycotina</taxon>
        <taxon>Agaricomycetes</taxon>
        <taxon>Agaricomycetidae</taxon>
        <taxon>Agaricales</taxon>
        <taxon>Marasmiineae</taxon>
        <taxon>Omphalotaceae</taxon>
        <taxon>Gymnopus</taxon>
    </lineage>
</organism>
<dbReference type="Proteomes" id="UP000799118">
    <property type="component" value="Unassembled WGS sequence"/>
</dbReference>
<proteinExistence type="predicted"/>
<gene>
    <name evidence="2" type="ORF">BT96DRAFT_1055658</name>
</gene>
<dbReference type="AlphaFoldDB" id="A0A6A4H673"/>
<keyword evidence="3" id="KW-1185">Reference proteome</keyword>
<name>A0A6A4H673_9AGAR</name>
<dbReference type="EMBL" id="ML769586">
    <property type="protein sequence ID" value="KAE9392844.1"/>
    <property type="molecule type" value="Genomic_DNA"/>
</dbReference>
<feature type="region of interest" description="Disordered" evidence="1">
    <location>
        <begin position="75"/>
        <end position="105"/>
    </location>
</feature>
<evidence type="ECO:0000313" key="2">
    <source>
        <dbReference type="EMBL" id="KAE9392844.1"/>
    </source>
</evidence>
<evidence type="ECO:0000313" key="3">
    <source>
        <dbReference type="Proteomes" id="UP000799118"/>
    </source>
</evidence>
<protein>
    <submittedName>
        <fullName evidence="2">Uncharacterized protein</fullName>
    </submittedName>
</protein>
<feature type="compositionally biased region" description="Polar residues" evidence="1">
    <location>
        <begin position="75"/>
        <end position="95"/>
    </location>
</feature>
<reference evidence="2" key="1">
    <citation type="journal article" date="2019" name="Environ. Microbiol.">
        <title>Fungal ecological strategies reflected in gene transcription - a case study of two litter decomposers.</title>
        <authorList>
            <person name="Barbi F."/>
            <person name="Kohler A."/>
            <person name="Barry K."/>
            <person name="Baskaran P."/>
            <person name="Daum C."/>
            <person name="Fauchery L."/>
            <person name="Ihrmark K."/>
            <person name="Kuo A."/>
            <person name="LaButti K."/>
            <person name="Lipzen A."/>
            <person name="Morin E."/>
            <person name="Grigoriev I.V."/>
            <person name="Henrissat B."/>
            <person name="Lindahl B."/>
            <person name="Martin F."/>
        </authorList>
    </citation>
    <scope>NUCLEOTIDE SEQUENCE</scope>
    <source>
        <strain evidence="2">JB14</strain>
    </source>
</reference>
<accession>A0A6A4H673</accession>
<sequence>MRYVPDPERKRKPKIAMYQSTEDFASVAKTLIAQVLSSPDSIFPPPDSTTVRDIIISLAKYAQSIEEILARSQTSTIGASSHPDSSRQVSTSPIPDTNDLPGEYSSDECDDVNKSFKQLSVGHSSSRYFGRSSNFRQKWFFQVQIHIQTLSKLDKNPLDLMHLKRLEYWGLDIWCLQPSDFTASAHYTYPPAIYCGS</sequence>